<feature type="coiled-coil region" evidence="1">
    <location>
        <begin position="590"/>
        <end position="786"/>
    </location>
</feature>
<comment type="caution">
    <text evidence="3">The sequence shown here is derived from an EMBL/GenBank/DDBJ whole genome shotgun (WGS) entry which is preliminary data.</text>
</comment>
<feature type="region of interest" description="Disordered" evidence="2">
    <location>
        <begin position="358"/>
        <end position="385"/>
    </location>
</feature>
<feature type="compositionally biased region" description="Basic and acidic residues" evidence="2">
    <location>
        <begin position="373"/>
        <end position="383"/>
    </location>
</feature>
<name>A0A852BTI8_9PICI</name>
<dbReference type="PANTHER" id="PTHR46349:SF2">
    <property type="entry name" value="CINGULIN-LIKE PROTEIN 1"/>
    <property type="match status" value="1"/>
</dbReference>
<dbReference type="EMBL" id="WBNM01008202">
    <property type="protein sequence ID" value="NXP72033.1"/>
    <property type="molecule type" value="Genomic_DNA"/>
</dbReference>
<sequence length="789" mass="89164">MEPCFAGFKHMQRDYEVTLELTSEETKKAKNAQNSRTGSYGVSIRVQGIDGHPYIVLNNTEGCLSENPASGKEQQVISQTVSKPDTDSNPAFKLEDKNSEHTKFPGTQHMQPCMLKSLKITSLDEKENGISDFKDGTMKSSNLLNFQRHPELLQPYDPAKNSLNLDNYQSSVCSTSKSVADVKTEAKPWISSSKVVSLQKTNTHLAEPAKANSKQVHLNRSIEDQNKQLLDCRSSMICPNEVCVSEPFPSAGGSPCVSPTTYLETRKPRPDVLPFRRQDSSGPLLDDSRRSSSSSATPTSANSLYRFLLDDQEYAIYADNVNRHENRRYIPFLPGTGRDIDTGSLPGVDQLIEKFDKKVDPHRRGRSGKRNRIHPDDRKRSRSVDSALSLGLDVNSDYLGDFSKSLGKSAEHLLRPSEVCLHKQLSKEQKSPSKEMKISARSIGKLRTPDKDTQNSNFNSLQYHKQNGADSESSMFRSSTLPGQNKREEVRTVTSTLLLPNRITIPPDSGAKIISVKTFSSVPNVQVTPDLLKGQQDLAQQTNEETAKQILYNYLKEGSADNDDATKRKVNLVFEKIQTLKSRAAGKTQTSDSSAEVKALTEQKAELERKVEELEKKLDLEIRNQQNSKEERDATRASLKELQLQLDESICEKEALKKQLDENEKELRQNLEELFQVKMEQEQHQTEIRDLQDQLSEMHDELDNAKHADEGEKEVLLEELMQMKQDLQEILIAKDQQEEILRKRERELTALKGALKEEVSSHDLEMDKLKEQHDKELLNLQQSLEKATE</sequence>
<accession>A0A852BTI8</accession>
<organism evidence="3 4">
    <name type="scientific">Ramphastos sulfuratus</name>
    <dbReference type="NCBI Taxonomy" id="322582"/>
    <lineage>
        <taxon>Eukaryota</taxon>
        <taxon>Metazoa</taxon>
        <taxon>Chordata</taxon>
        <taxon>Craniata</taxon>
        <taxon>Vertebrata</taxon>
        <taxon>Euteleostomi</taxon>
        <taxon>Archelosauria</taxon>
        <taxon>Archosauria</taxon>
        <taxon>Dinosauria</taxon>
        <taxon>Saurischia</taxon>
        <taxon>Theropoda</taxon>
        <taxon>Coelurosauria</taxon>
        <taxon>Aves</taxon>
        <taxon>Neognathae</taxon>
        <taxon>Neoaves</taxon>
        <taxon>Telluraves</taxon>
        <taxon>Coraciimorphae</taxon>
        <taxon>Piciformes</taxon>
        <taxon>Ramphastidae</taxon>
        <taxon>Ramphastos</taxon>
    </lineage>
</organism>
<evidence type="ECO:0000313" key="3">
    <source>
        <dbReference type="EMBL" id="NXP72033.1"/>
    </source>
</evidence>
<feature type="non-terminal residue" evidence="3">
    <location>
        <position position="789"/>
    </location>
</feature>
<dbReference type="GO" id="GO:0005923">
    <property type="term" value="C:bicellular tight junction"/>
    <property type="evidence" value="ECO:0007669"/>
    <property type="project" value="TreeGrafter"/>
</dbReference>
<dbReference type="GO" id="GO:0150105">
    <property type="term" value="P:protein localization to cell-cell junction"/>
    <property type="evidence" value="ECO:0007669"/>
    <property type="project" value="TreeGrafter"/>
</dbReference>
<reference evidence="3" key="1">
    <citation type="submission" date="2019-09" db="EMBL/GenBank/DDBJ databases">
        <title>Bird 10,000 Genomes (B10K) Project - Family phase.</title>
        <authorList>
            <person name="Zhang G."/>
        </authorList>
    </citation>
    <scope>NUCLEOTIDE SEQUENCE</scope>
    <source>
        <strain evidence="3">B10K-DU-001-30</strain>
        <tissue evidence="3">Muscle</tissue>
    </source>
</reference>
<evidence type="ECO:0000256" key="2">
    <source>
        <dbReference type="SAM" id="MobiDB-lite"/>
    </source>
</evidence>
<feature type="region of interest" description="Disordered" evidence="2">
    <location>
        <begin position="467"/>
        <end position="488"/>
    </location>
</feature>
<dbReference type="AlphaFoldDB" id="A0A852BTI8"/>
<dbReference type="PANTHER" id="PTHR46349">
    <property type="entry name" value="CINGULIN-LIKE PROTEIN 1-RELATED"/>
    <property type="match status" value="1"/>
</dbReference>
<gene>
    <name evidence="3" type="primary">Cgnl1</name>
    <name evidence="3" type="ORF">RAMSUL_R12464</name>
</gene>
<proteinExistence type="predicted"/>
<keyword evidence="4" id="KW-1185">Reference proteome</keyword>
<protein>
    <submittedName>
        <fullName evidence="3">CGNL1 protein</fullName>
    </submittedName>
</protein>
<evidence type="ECO:0000256" key="1">
    <source>
        <dbReference type="SAM" id="Coils"/>
    </source>
</evidence>
<dbReference type="Proteomes" id="UP000611227">
    <property type="component" value="Unassembled WGS sequence"/>
</dbReference>
<feature type="compositionally biased region" description="Basic residues" evidence="2">
    <location>
        <begin position="360"/>
        <end position="372"/>
    </location>
</feature>
<feature type="region of interest" description="Disordered" evidence="2">
    <location>
        <begin position="249"/>
        <end position="299"/>
    </location>
</feature>
<feature type="compositionally biased region" description="Polar residues" evidence="2">
    <location>
        <begin position="467"/>
        <end position="483"/>
    </location>
</feature>
<evidence type="ECO:0000313" key="4">
    <source>
        <dbReference type="Proteomes" id="UP000611227"/>
    </source>
</evidence>
<feature type="compositionally biased region" description="Basic and acidic residues" evidence="2">
    <location>
        <begin position="264"/>
        <end position="279"/>
    </location>
</feature>
<feature type="non-terminal residue" evidence="3">
    <location>
        <position position="1"/>
    </location>
</feature>
<feature type="compositionally biased region" description="Low complexity" evidence="2">
    <location>
        <begin position="280"/>
        <end position="299"/>
    </location>
</feature>
<keyword evidence="1" id="KW-0175">Coiled coil</keyword>